<organism evidence="2 3">
    <name type="scientific">Blastococcus aggregatus</name>
    <dbReference type="NCBI Taxonomy" id="38502"/>
    <lineage>
        <taxon>Bacteria</taxon>
        <taxon>Bacillati</taxon>
        <taxon>Actinomycetota</taxon>
        <taxon>Actinomycetes</taxon>
        <taxon>Geodermatophilales</taxon>
        <taxon>Geodermatophilaceae</taxon>
        <taxon>Blastococcus</taxon>
    </lineage>
</organism>
<protein>
    <submittedName>
        <fullName evidence="2">Uncharacterized protein</fullName>
    </submittedName>
</protein>
<proteinExistence type="predicted"/>
<evidence type="ECO:0000313" key="3">
    <source>
        <dbReference type="Proteomes" id="UP000219435"/>
    </source>
</evidence>
<reference evidence="3" key="1">
    <citation type="submission" date="2017-08" db="EMBL/GenBank/DDBJ databases">
        <authorList>
            <person name="Varghese N."/>
            <person name="Submissions S."/>
        </authorList>
    </citation>
    <scope>NUCLEOTIDE SEQUENCE [LARGE SCALE GENOMIC DNA]</scope>
    <source>
        <strain evidence="3">DSM 4725</strain>
    </source>
</reference>
<dbReference type="OrthoDB" id="5124197at2"/>
<feature type="region of interest" description="Disordered" evidence="1">
    <location>
        <begin position="35"/>
        <end position="54"/>
    </location>
</feature>
<name>A0A285V7Y1_9ACTN</name>
<dbReference type="RefSeq" id="WP_097194250.1">
    <property type="nucleotide sequence ID" value="NZ_OBQI01000002.1"/>
</dbReference>
<keyword evidence="3" id="KW-1185">Reference proteome</keyword>
<dbReference type="Proteomes" id="UP000219435">
    <property type="component" value="Unassembled WGS sequence"/>
</dbReference>
<dbReference type="EMBL" id="OBQI01000002">
    <property type="protein sequence ID" value="SOC48611.1"/>
    <property type="molecule type" value="Genomic_DNA"/>
</dbReference>
<gene>
    <name evidence="2" type="ORF">SAMN05660748_1316</name>
</gene>
<evidence type="ECO:0000256" key="1">
    <source>
        <dbReference type="SAM" id="MobiDB-lite"/>
    </source>
</evidence>
<evidence type="ECO:0000313" key="2">
    <source>
        <dbReference type="EMBL" id="SOC48611.1"/>
    </source>
</evidence>
<feature type="region of interest" description="Disordered" evidence="1">
    <location>
        <begin position="1"/>
        <end position="27"/>
    </location>
</feature>
<dbReference type="AlphaFoldDB" id="A0A285V7Y1"/>
<sequence>MTRAMQSRAIASERDEPSAIIRAGDYRGREQRLDREADIAAFSRDGTTDDPRRPAAFRELAGPRRVERVEDHIHRVVDAAPPLTAEQRDKLTLLLRGSGV</sequence>
<accession>A0A285V7Y1</accession>